<proteinExistence type="predicted"/>
<gene>
    <name evidence="1" type="ORF">FO440_10050</name>
</gene>
<protein>
    <submittedName>
        <fullName evidence="1">Uncharacterized protein</fullName>
    </submittedName>
</protein>
<evidence type="ECO:0000313" key="2">
    <source>
        <dbReference type="Proteomes" id="UP000318733"/>
    </source>
</evidence>
<keyword evidence="2" id="KW-1185">Reference proteome</keyword>
<organism evidence="1 2">
    <name type="scientific">Mucilaginibacter corticis</name>
    <dbReference type="NCBI Taxonomy" id="2597670"/>
    <lineage>
        <taxon>Bacteria</taxon>
        <taxon>Pseudomonadati</taxon>
        <taxon>Bacteroidota</taxon>
        <taxon>Sphingobacteriia</taxon>
        <taxon>Sphingobacteriales</taxon>
        <taxon>Sphingobacteriaceae</taxon>
        <taxon>Mucilaginibacter</taxon>
    </lineage>
</organism>
<comment type="caution">
    <text evidence="1">The sequence shown here is derived from an EMBL/GenBank/DDBJ whole genome shotgun (WGS) entry which is preliminary data.</text>
</comment>
<dbReference type="EMBL" id="VLPK01000001">
    <property type="protein sequence ID" value="TSJ44495.1"/>
    <property type="molecule type" value="Genomic_DNA"/>
</dbReference>
<dbReference type="RefSeq" id="WP_144248056.1">
    <property type="nucleotide sequence ID" value="NZ_VLPK01000001.1"/>
</dbReference>
<name>A0A556MX83_9SPHI</name>
<dbReference type="AlphaFoldDB" id="A0A556MX83"/>
<accession>A0A556MX83</accession>
<dbReference type="OrthoDB" id="1429999at2"/>
<reference evidence="1 2" key="1">
    <citation type="submission" date="2019-07" db="EMBL/GenBank/DDBJ databases">
        <authorList>
            <person name="Huq M.A."/>
        </authorList>
    </citation>
    <scope>NUCLEOTIDE SEQUENCE [LARGE SCALE GENOMIC DNA]</scope>
    <source>
        <strain evidence="1 2">MAH-19</strain>
    </source>
</reference>
<sequence>MDSYKELSEEDQNTFLKFPVYISLLAANANGETDEAEENTAIKFDHTKTYTADPLLLDFYAAADQHFESNLKELDNQLPKGKLQRDVAIKVELRKIKELLKNFSPAYAQAMHQSMKSFKEHVSAAHHNVLEDFLFPIPIKGLTE</sequence>
<dbReference type="Proteomes" id="UP000318733">
    <property type="component" value="Unassembled WGS sequence"/>
</dbReference>
<evidence type="ECO:0000313" key="1">
    <source>
        <dbReference type="EMBL" id="TSJ44495.1"/>
    </source>
</evidence>